<dbReference type="Pfam" id="PF02892">
    <property type="entry name" value="zf-BED"/>
    <property type="match status" value="1"/>
</dbReference>
<dbReference type="Pfam" id="PF05699">
    <property type="entry name" value="Dimer_Tnp_hAT"/>
    <property type="match status" value="1"/>
</dbReference>
<keyword evidence="7" id="KW-0804">Transcription</keyword>
<evidence type="ECO:0000256" key="6">
    <source>
        <dbReference type="ARBA" id="ARBA00023125"/>
    </source>
</evidence>
<keyword evidence="13" id="KW-1185">Reference proteome</keyword>
<dbReference type="InterPro" id="IPR003656">
    <property type="entry name" value="Znf_BED"/>
</dbReference>
<dbReference type="SUPFAM" id="SSF140996">
    <property type="entry name" value="Hermes dimerisation domain"/>
    <property type="match status" value="1"/>
</dbReference>
<accession>A0A9N9SKX2</accession>
<evidence type="ECO:0000259" key="11">
    <source>
        <dbReference type="PROSITE" id="PS50808"/>
    </source>
</evidence>
<dbReference type="EMBL" id="OU896711">
    <property type="protein sequence ID" value="CAG9821993.1"/>
    <property type="molecule type" value="Genomic_DNA"/>
</dbReference>
<keyword evidence="4" id="KW-0862">Zinc</keyword>
<evidence type="ECO:0000256" key="10">
    <source>
        <dbReference type="SAM" id="MobiDB-lite"/>
    </source>
</evidence>
<dbReference type="SUPFAM" id="SSF53098">
    <property type="entry name" value="Ribonuclease H-like"/>
    <property type="match status" value="1"/>
</dbReference>
<dbReference type="InterPro" id="IPR036236">
    <property type="entry name" value="Znf_C2H2_sf"/>
</dbReference>
<feature type="domain" description="BED-type" evidence="11">
    <location>
        <begin position="5"/>
        <end position="58"/>
    </location>
</feature>
<keyword evidence="3 9" id="KW-0863">Zinc-finger</keyword>
<evidence type="ECO:0000256" key="8">
    <source>
        <dbReference type="ARBA" id="ARBA00023242"/>
    </source>
</evidence>
<sequence>MSSKRKHSSSWAHFTEDTSERKRAKCKYCSTFISIAGGSFGNLNRHMKTKHPLIPLTIERQSPVDVPDSNSPQSNRISKSPSEASLPAALPQSSITQYIRKPPPIRRVEKIDRQVVKMVAKGHHALRIVDEIEMRTLIEMVSHCPGYQLPSRKTLSTNLMVNIYNEVMLDVKKKIQDAPALSLTTDGWTSSNNESYIAVTAHFIDADTKLCSALLTCIAYNERHTSQNLCKFLKDVMVEWNISHKVAAVVSDNAANIINAVRIGEWRSVGCFAHLLNLVVQDAIKDISDVLSQVKSVVEYFNRSTQGLKKLTATQQQMSLPVLKLKQDVPTRWNSTYDMLERIVQVKDAVIATVALLRSDLSIKEDSWEIIEGVLPLLKPFYEVTVEISAEKNITLSKVIVLNNLIQSFLQKHSSQNDKVVSVQSALKRGMENRFKDLENNVLYAECTVLDPRFKQKGFRNQRAYDSIIHGLRNKIGRVQLPQREDHQASTSTTAQDPTSSNSADTTEKIKFSIWEEYDDDIKKTIRPDNKTAAGIRELDKYLNEEYLDRKKDPLQWWQERRHIYPHLYAYVLKRFCIVATSVPCERVFSATGQIIRQRRTLLKPNKVSKLIFLHHNM</sequence>
<feature type="region of interest" description="Disordered" evidence="10">
    <location>
        <begin position="480"/>
        <end position="506"/>
    </location>
</feature>
<dbReference type="SUPFAM" id="SSF57667">
    <property type="entry name" value="beta-beta-alpha zinc fingers"/>
    <property type="match status" value="1"/>
</dbReference>
<keyword evidence="2" id="KW-0479">Metal-binding</keyword>
<evidence type="ECO:0000313" key="12">
    <source>
        <dbReference type="EMBL" id="CAG9821993.1"/>
    </source>
</evidence>
<dbReference type="InterPro" id="IPR012337">
    <property type="entry name" value="RNaseH-like_sf"/>
</dbReference>
<protein>
    <recommendedName>
        <fullName evidence="11">BED-type domain-containing protein</fullName>
    </recommendedName>
</protein>
<evidence type="ECO:0000256" key="4">
    <source>
        <dbReference type="ARBA" id="ARBA00022833"/>
    </source>
</evidence>
<dbReference type="GO" id="GO:0009791">
    <property type="term" value="P:post-embryonic development"/>
    <property type="evidence" value="ECO:0007669"/>
    <property type="project" value="UniProtKB-ARBA"/>
</dbReference>
<keyword evidence="5" id="KW-0805">Transcription regulation</keyword>
<dbReference type="AlphaFoldDB" id="A0A9N9SKX2"/>
<dbReference type="PROSITE" id="PS50808">
    <property type="entry name" value="ZF_BED"/>
    <property type="match status" value="1"/>
</dbReference>
<feature type="compositionally biased region" description="Polar residues" evidence="10">
    <location>
        <begin position="68"/>
        <end position="83"/>
    </location>
</feature>
<dbReference type="Proteomes" id="UP001153737">
    <property type="component" value="Chromosome 5"/>
</dbReference>
<name>A0A9N9SKX2_PHACE</name>
<dbReference type="GO" id="GO:0008270">
    <property type="term" value="F:zinc ion binding"/>
    <property type="evidence" value="ECO:0007669"/>
    <property type="project" value="UniProtKB-KW"/>
</dbReference>
<evidence type="ECO:0000256" key="1">
    <source>
        <dbReference type="ARBA" id="ARBA00004123"/>
    </source>
</evidence>
<gene>
    <name evidence="12" type="ORF">PHAECO_LOCUS9298</name>
</gene>
<dbReference type="InterPro" id="IPR052035">
    <property type="entry name" value="ZnF_BED_domain_contain"/>
</dbReference>
<keyword evidence="8" id="KW-0539">Nucleus</keyword>
<proteinExistence type="predicted"/>
<dbReference type="SMART" id="SM00614">
    <property type="entry name" value="ZnF_BED"/>
    <property type="match status" value="1"/>
</dbReference>
<dbReference type="GO" id="GO:0003677">
    <property type="term" value="F:DNA binding"/>
    <property type="evidence" value="ECO:0007669"/>
    <property type="project" value="UniProtKB-KW"/>
</dbReference>
<evidence type="ECO:0000256" key="7">
    <source>
        <dbReference type="ARBA" id="ARBA00023163"/>
    </source>
</evidence>
<evidence type="ECO:0000256" key="9">
    <source>
        <dbReference type="PROSITE-ProRule" id="PRU00027"/>
    </source>
</evidence>
<feature type="compositionally biased region" description="Polar residues" evidence="10">
    <location>
        <begin position="489"/>
        <end position="505"/>
    </location>
</feature>
<reference evidence="12" key="1">
    <citation type="submission" date="2022-01" db="EMBL/GenBank/DDBJ databases">
        <authorList>
            <person name="King R."/>
        </authorList>
    </citation>
    <scope>NUCLEOTIDE SEQUENCE</scope>
</reference>
<evidence type="ECO:0000256" key="2">
    <source>
        <dbReference type="ARBA" id="ARBA00022723"/>
    </source>
</evidence>
<feature type="region of interest" description="Disordered" evidence="10">
    <location>
        <begin position="60"/>
        <end position="93"/>
    </location>
</feature>
<dbReference type="PANTHER" id="PTHR46481:SF10">
    <property type="entry name" value="ZINC FINGER BED DOMAIN-CONTAINING PROTEIN 39"/>
    <property type="match status" value="1"/>
</dbReference>
<comment type="subcellular location">
    <subcellularLocation>
        <location evidence="1">Nucleus</location>
    </subcellularLocation>
</comment>
<keyword evidence="6" id="KW-0238">DNA-binding</keyword>
<dbReference type="InterPro" id="IPR008906">
    <property type="entry name" value="HATC_C_dom"/>
</dbReference>
<evidence type="ECO:0000256" key="5">
    <source>
        <dbReference type="ARBA" id="ARBA00023015"/>
    </source>
</evidence>
<dbReference type="GO" id="GO:0046983">
    <property type="term" value="F:protein dimerization activity"/>
    <property type="evidence" value="ECO:0007669"/>
    <property type="project" value="InterPro"/>
</dbReference>
<organism evidence="12 13">
    <name type="scientific">Phaedon cochleariae</name>
    <name type="common">Mustard beetle</name>
    <dbReference type="NCBI Taxonomy" id="80249"/>
    <lineage>
        <taxon>Eukaryota</taxon>
        <taxon>Metazoa</taxon>
        <taxon>Ecdysozoa</taxon>
        <taxon>Arthropoda</taxon>
        <taxon>Hexapoda</taxon>
        <taxon>Insecta</taxon>
        <taxon>Pterygota</taxon>
        <taxon>Neoptera</taxon>
        <taxon>Endopterygota</taxon>
        <taxon>Coleoptera</taxon>
        <taxon>Polyphaga</taxon>
        <taxon>Cucujiformia</taxon>
        <taxon>Chrysomeloidea</taxon>
        <taxon>Chrysomelidae</taxon>
        <taxon>Chrysomelinae</taxon>
        <taxon>Chrysomelini</taxon>
        <taxon>Phaedon</taxon>
    </lineage>
</organism>
<dbReference type="GO" id="GO:0005634">
    <property type="term" value="C:nucleus"/>
    <property type="evidence" value="ECO:0007669"/>
    <property type="project" value="UniProtKB-SubCell"/>
</dbReference>
<evidence type="ECO:0000313" key="13">
    <source>
        <dbReference type="Proteomes" id="UP001153737"/>
    </source>
</evidence>
<dbReference type="OrthoDB" id="1607513at2759"/>
<reference evidence="12" key="2">
    <citation type="submission" date="2022-10" db="EMBL/GenBank/DDBJ databases">
        <authorList>
            <consortium name="ENA_rothamsted_submissions"/>
            <consortium name="culmorum"/>
            <person name="King R."/>
        </authorList>
    </citation>
    <scope>NUCLEOTIDE SEQUENCE</scope>
</reference>
<dbReference type="PANTHER" id="PTHR46481">
    <property type="entry name" value="ZINC FINGER BED DOMAIN-CONTAINING PROTEIN 4"/>
    <property type="match status" value="1"/>
</dbReference>
<evidence type="ECO:0000256" key="3">
    <source>
        <dbReference type="ARBA" id="ARBA00022771"/>
    </source>
</evidence>